<dbReference type="GO" id="GO:0016020">
    <property type="term" value="C:membrane"/>
    <property type="evidence" value="ECO:0007669"/>
    <property type="project" value="UniProtKB-SubCell"/>
</dbReference>
<protein>
    <recommendedName>
        <fullName evidence="6">Wntless-like transmembrane domain-containing protein</fullName>
    </recommendedName>
</protein>
<gene>
    <name evidence="7" type="ORF">PPAR1163_LOCUS18855</name>
</gene>
<evidence type="ECO:0000256" key="4">
    <source>
        <dbReference type="ARBA" id="ARBA00023136"/>
    </source>
</evidence>
<reference evidence="7" key="1">
    <citation type="submission" date="2021-01" db="EMBL/GenBank/DDBJ databases">
        <authorList>
            <person name="Corre E."/>
            <person name="Pelletier E."/>
            <person name="Niang G."/>
            <person name="Scheremetjew M."/>
            <person name="Finn R."/>
            <person name="Kale V."/>
            <person name="Holt S."/>
            <person name="Cochrane G."/>
            <person name="Meng A."/>
            <person name="Brown T."/>
            <person name="Cohen L."/>
        </authorList>
    </citation>
    <scope>NUCLEOTIDE SEQUENCE</scope>
    <source>
        <strain evidence="7">CCMP2877</strain>
    </source>
</reference>
<evidence type="ECO:0000313" key="7">
    <source>
        <dbReference type="EMBL" id="CAD9260477.1"/>
    </source>
</evidence>
<feature type="transmembrane region" description="Helical" evidence="5">
    <location>
        <begin position="382"/>
        <end position="404"/>
    </location>
</feature>
<name>A0A7S1XTX2_9STRA</name>
<feature type="transmembrane region" description="Helical" evidence="5">
    <location>
        <begin position="410"/>
        <end position="431"/>
    </location>
</feature>
<evidence type="ECO:0000256" key="3">
    <source>
        <dbReference type="ARBA" id="ARBA00022989"/>
    </source>
</evidence>
<feature type="transmembrane region" description="Helical" evidence="5">
    <location>
        <begin position="267"/>
        <end position="288"/>
    </location>
</feature>
<evidence type="ECO:0000259" key="6">
    <source>
        <dbReference type="Pfam" id="PF06664"/>
    </source>
</evidence>
<feature type="transmembrane region" description="Helical" evidence="5">
    <location>
        <begin position="235"/>
        <end position="255"/>
    </location>
</feature>
<dbReference type="AlphaFoldDB" id="A0A7S1XTX2"/>
<comment type="subcellular location">
    <subcellularLocation>
        <location evidence="1">Membrane</location>
        <topology evidence="1">Multi-pass membrane protein</topology>
    </subcellularLocation>
</comment>
<evidence type="ECO:0000256" key="5">
    <source>
        <dbReference type="SAM" id="Phobius"/>
    </source>
</evidence>
<evidence type="ECO:0000256" key="1">
    <source>
        <dbReference type="ARBA" id="ARBA00004141"/>
    </source>
</evidence>
<feature type="transmembrane region" description="Helical" evidence="5">
    <location>
        <begin position="201"/>
        <end position="223"/>
    </location>
</feature>
<feature type="transmembrane region" description="Helical" evidence="5">
    <location>
        <begin position="21"/>
        <end position="40"/>
    </location>
</feature>
<dbReference type="PANTHER" id="PTHR31918">
    <property type="entry name" value="TRANSMEMBRANE PROTEIN 181"/>
    <property type="match status" value="1"/>
</dbReference>
<dbReference type="Pfam" id="PF06664">
    <property type="entry name" value="WLS-like_TM"/>
    <property type="match status" value="1"/>
</dbReference>
<dbReference type="GO" id="GO:0015643">
    <property type="term" value="F:toxic substance binding"/>
    <property type="evidence" value="ECO:0007669"/>
    <property type="project" value="InterPro"/>
</dbReference>
<feature type="transmembrane region" description="Helical" evidence="5">
    <location>
        <begin position="309"/>
        <end position="329"/>
    </location>
</feature>
<organism evidence="7">
    <name type="scientific">Phaeomonas parva</name>
    <dbReference type="NCBI Taxonomy" id="124430"/>
    <lineage>
        <taxon>Eukaryota</taxon>
        <taxon>Sar</taxon>
        <taxon>Stramenopiles</taxon>
        <taxon>Ochrophyta</taxon>
        <taxon>Pinguiophyceae</taxon>
        <taxon>Pinguiochrysidales</taxon>
        <taxon>Pinguiochrysidaceae</taxon>
        <taxon>Phaeomonas</taxon>
    </lineage>
</organism>
<dbReference type="InterPro" id="IPR047843">
    <property type="entry name" value="WLS-like_TM"/>
</dbReference>
<feature type="domain" description="Wntless-like transmembrane" evidence="6">
    <location>
        <begin position="187"/>
        <end position="434"/>
    </location>
</feature>
<proteinExistence type="predicted"/>
<dbReference type="EMBL" id="HBGJ01029854">
    <property type="protein sequence ID" value="CAD9260477.1"/>
    <property type="molecule type" value="Transcribed_RNA"/>
</dbReference>
<keyword evidence="2 5" id="KW-0812">Transmembrane</keyword>
<feature type="transmembrane region" description="Helical" evidence="5">
    <location>
        <begin position="349"/>
        <end position="370"/>
    </location>
</feature>
<sequence>MESPHFAPVRIEQGQKSKRTVYILSAVSALVFIVACVIGATGPQVFRSKEGNVITVAVNENATLHSLIRDLSPENQLIFVAVEVEHPTMLSDDVELEYDQHFRIDYVDGYDCDDCDRHRIVEDRQVTKRVRCPANKQFCNEVVIFSEHYLDYERYDLGITLSNPIPVVDSDCAGDSVQVKLSIDYINREYTRFELGFKYTFLFFSLLALLLPEYGYLWSLLAVPTNEWSFNQKWVLALGVLLVFYNDPFFAASIYKENGLDFSVAHVTFLTIFFCAVMLFWLCIFERMAAGVPDSTWSAQIGFWMPKTVLIGFLGITTISLFVLIRTNMEEDASFEGIDDIDNYPAEVSIIATCTTIYAVWLLTLLFRTCNKFRKLSIEYQFIFCYTLVVILFTIAGILTGAMYPLPSTPIEFLVFYAVFNSYILTLMYAYTPAARVGDKYEGESVAMAHVSSPVHRGSVEQLTLDGDMI</sequence>
<keyword evidence="4 5" id="KW-0472">Membrane</keyword>
<accession>A0A7S1XTX2</accession>
<dbReference type="PANTHER" id="PTHR31918:SF1">
    <property type="entry name" value="TRANSMEMBRANE PROTEIN 181"/>
    <property type="match status" value="1"/>
</dbReference>
<keyword evidence="3 5" id="KW-1133">Transmembrane helix</keyword>
<evidence type="ECO:0000256" key="2">
    <source>
        <dbReference type="ARBA" id="ARBA00022692"/>
    </source>
</evidence>
<dbReference type="InterPro" id="IPR040416">
    <property type="entry name" value="TMEM181"/>
</dbReference>